<accession>A0ABU9VKD6</accession>
<organism evidence="7 8">
    <name type="scientific">Alkalicoccobacillus gibsonii</name>
    <dbReference type="NCBI Taxonomy" id="79881"/>
    <lineage>
        <taxon>Bacteria</taxon>
        <taxon>Bacillati</taxon>
        <taxon>Bacillota</taxon>
        <taxon>Bacilli</taxon>
        <taxon>Bacillales</taxon>
        <taxon>Bacillaceae</taxon>
        <taxon>Alkalicoccobacillus</taxon>
    </lineage>
</organism>
<evidence type="ECO:0000313" key="8">
    <source>
        <dbReference type="Proteomes" id="UP001418796"/>
    </source>
</evidence>
<feature type="domain" description="Fe/B12 periplasmic-binding" evidence="6">
    <location>
        <begin position="65"/>
        <end position="324"/>
    </location>
</feature>
<evidence type="ECO:0000259" key="6">
    <source>
        <dbReference type="PROSITE" id="PS50983"/>
    </source>
</evidence>
<evidence type="ECO:0000256" key="4">
    <source>
        <dbReference type="ARBA" id="ARBA00022729"/>
    </source>
</evidence>
<protein>
    <submittedName>
        <fullName evidence="7">ABC transporter substrate-binding protein</fullName>
    </submittedName>
</protein>
<name>A0ABU9VKD6_9BACI</name>
<dbReference type="PANTHER" id="PTHR30532:SF1">
    <property type="entry name" value="IRON(3+)-HYDROXAMATE-BINDING PROTEIN FHUD"/>
    <property type="match status" value="1"/>
</dbReference>
<dbReference type="PROSITE" id="PS50983">
    <property type="entry name" value="FE_B12_PBP"/>
    <property type="match status" value="1"/>
</dbReference>
<dbReference type="Pfam" id="PF01497">
    <property type="entry name" value="Peripla_BP_2"/>
    <property type="match status" value="1"/>
</dbReference>
<comment type="subcellular location">
    <subcellularLocation>
        <location evidence="1">Cell membrane</location>
        <topology evidence="1">Lipid-anchor</topology>
    </subcellularLocation>
</comment>
<evidence type="ECO:0000256" key="3">
    <source>
        <dbReference type="ARBA" id="ARBA00022448"/>
    </source>
</evidence>
<keyword evidence="4 5" id="KW-0732">Signal</keyword>
<comment type="caution">
    <text evidence="7">The sequence shown here is derived from an EMBL/GenBank/DDBJ whole genome shotgun (WGS) entry which is preliminary data.</text>
</comment>
<dbReference type="InterPro" id="IPR002491">
    <property type="entry name" value="ABC_transptr_periplasmic_BD"/>
</dbReference>
<keyword evidence="3" id="KW-0813">Transport</keyword>
<reference evidence="7 8" key="1">
    <citation type="submission" date="2024-03" db="EMBL/GenBank/DDBJ databases">
        <title>Bacilli Hybrid Assemblies.</title>
        <authorList>
            <person name="Kovac J."/>
        </authorList>
    </citation>
    <scope>NUCLEOTIDE SEQUENCE [LARGE SCALE GENOMIC DNA]</scope>
    <source>
        <strain evidence="7 8">FSL R7-0666</strain>
    </source>
</reference>
<evidence type="ECO:0000256" key="5">
    <source>
        <dbReference type="SAM" id="SignalP"/>
    </source>
</evidence>
<evidence type="ECO:0000256" key="2">
    <source>
        <dbReference type="ARBA" id="ARBA00008814"/>
    </source>
</evidence>
<dbReference type="RefSeq" id="WP_343130571.1">
    <property type="nucleotide sequence ID" value="NZ_JBCITK010000001.1"/>
</dbReference>
<feature type="chain" id="PRO_5046631542" evidence="5">
    <location>
        <begin position="26"/>
        <end position="324"/>
    </location>
</feature>
<gene>
    <name evidence="7" type="ORF">MKY91_11045</name>
</gene>
<dbReference type="PROSITE" id="PS51257">
    <property type="entry name" value="PROKAR_LIPOPROTEIN"/>
    <property type="match status" value="1"/>
</dbReference>
<dbReference type="InterPro" id="IPR051313">
    <property type="entry name" value="Bact_iron-sidero_bind"/>
</dbReference>
<feature type="signal peptide" evidence="5">
    <location>
        <begin position="1"/>
        <end position="25"/>
    </location>
</feature>
<evidence type="ECO:0000256" key="1">
    <source>
        <dbReference type="ARBA" id="ARBA00004193"/>
    </source>
</evidence>
<dbReference type="SUPFAM" id="SSF53807">
    <property type="entry name" value="Helical backbone' metal receptor"/>
    <property type="match status" value="1"/>
</dbReference>
<comment type="similarity">
    <text evidence="2">Belongs to the bacterial solute-binding protein 8 family.</text>
</comment>
<dbReference type="Proteomes" id="UP001418796">
    <property type="component" value="Unassembled WGS sequence"/>
</dbReference>
<dbReference type="EMBL" id="JBCITK010000001">
    <property type="protein sequence ID" value="MEN0643683.1"/>
    <property type="molecule type" value="Genomic_DNA"/>
</dbReference>
<keyword evidence="8" id="KW-1185">Reference proteome</keyword>
<sequence length="324" mass="35702">MRTIHTLKKSKYMIALASASILALSACGSSTDDESTDSTDSSDATNEMNIMTDAMGHEVEIPENPERVLGTYLEDYLVTLDVTPVAQWSAPNGTQVYLEDQLEGVPPISSELPLEEVASTNPDFILINDETQIESGLYEQYNSIAPTFVLGDEVTNDWRKTLTELGKILDKSEEADQALAEYELLVTDSKEEIQQSIGDDKVAAIWYVADTYYTVSPTQSSGATLFEDLELEPANIIADLPEDNIAQWNPVTLEALAELDADHLIFINSSEEAADDLLNDPVWANVPAVSKEQVYPVTRESSWLYNGLQAHTQTIESAKELLTN</sequence>
<evidence type="ECO:0000313" key="7">
    <source>
        <dbReference type="EMBL" id="MEN0643683.1"/>
    </source>
</evidence>
<proteinExistence type="inferred from homology"/>
<dbReference type="PANTHER" id="PTHR30532">
    <property type="entry name" value="IRON III DICITRATE-BINDING PERIPLASMIC PROTEIN"/>
    <property type="match status" value="1"/>
</dbReference>
<dbReference type="Gene3D" id="3.40.50.1980">
    <property type="entry name" value="Nitrogenase molybdenum iron protein domain"/>
    <property type="match status" value="2"/>
</dbReference>